<dbReference type="PROSITE" id="PS00675">
    <property type="entry name" value="SIGMA54_INTERACT_1"/>
    <property type="match status" value="1"/>
</dbReference>
<dbReference type="GO" id="GO:0006355">
    <property type="term" value="P:regulation of DNA-templated transcription"/>
    <property type="evidence" value="ECO:0007669"/>
    <property type="project" value="InterPro"/>
</dbReference>
<dbReference type="InParanoid" id="M1YXM2"/>
<keyword evidence="2" id="KW-0067">ATP-binding</keyword>
<accession>M1YXM2</accession>
<keyword evidence="5" id="KW-0804">Transcription</keyword>
<dbReference type="InterPro" id="IPR002078">
    <property type="entry name" value="Sigma_54_int"/>
</dbReference>
<dbReference type="GO" id="GO:0043565">
    <property type="term" value="F:sequence-specific DNA binding"/>
    <property type="evidence" value="ECO:0007669"/>
    <property type="project" value="InterPro"/>
</dbReference>
<dbReference type="GO" id="GO:0005524">
    <property type="term" value="F:ATP binding"/>
    <property type="evidence" value="ECO:0007669"/>
    <property type="project" value="UniProtKB-KW"/>
</dbReference>
<dbReference type="SUPFAM" id="SSF55781">
    <property type="entry name" value="GAF domain-like"/>
    <property type="match status" value="1"/>
</dbReference>
<dbReference type="Gene3D" id="3.40.50.300">
    <property type="entry name" value="P-loop containing nucleotide triphosphate hydrolases"/>
    <property type="match status" value="1"/>
</dbReference>
<dbReference type="STRING" id="1266370.NITGR_210004"/>
<dbReference type="PROSITE" id="PS00688">
    <property type="entry name" value="SIGMA54_INTERACT_3"/>
    <property type="match status" value="1"/>
</dbReference>
<dbReference type="PANTHER" id="PTHR32071:SF121">
    <property type="entry name" value="SIGMA L-DEPENDENT TRANSCRIPTIONAL REGULATOR YQIR-RELATED"/>
    <property type="match status" value="1"/>
</dbReference>
<evidence type="ECO:0000259" key="6">
    <source>
        <dbReference type="PROSITE" id="PS50045"/>
    </source>
</evidence>
<dbReference type="InterPro" id="IPR027417">
    <property type="entry name" value="P-loop_NTPase"/>
</dbReference>
<evidence type="ECO:0000313" key="8">
    <source>
        <dbReference type="Proteomes" id="UP000011704"/>
    </source>
</evidence>
<dbReference type="InterPro" id="IPR002197">
    <property type="entry name" value="HTH_Fis"/>
</dbReference>
<protein>
    <submittedName>
        <fullName evidence="7">Transcriptional regulator, NifA subfamily, Fis Family</fullName>
    </submittedName>
</protein>
<dbReference type="Pfam" id="PF00158">
    <property type="entry name" value="Sigma54_activat"/>
    <property type="match status" value="1"/>
</dbReference>
<keyword evidence="8" id="KW-1185">Reference proteome</keyword>
<keyword evidence="4" id="KW-0238">DNA-binding</keyword>
<dbReference type="Pfam" id="PF25601">
    <property type="entry name" value="AAA_lid_14"/>
    <property type="match status" value="1"/>
</dbReference>
<dbReference type="PANTHER" id="PTHR32071">
    <property type="entry name" value="TRANSCRIPTIONAL REGULATORY PROTEIN"/>
    <property type="match status" value="1"/>
</dbReference>
<dbReference type="HOGENOM" id="CLU_000445_125_2_0"/>
<evidence type="ECO:0000256" key="3">
    <source>
        <dbReference type="ARBA" id="ARBA00023015"/>
    </source>
</evidence>
<dbReference type="SMART" id="SM00382">
    <property type="entry name" value="AAA"/>
    <property type="match status" value="1"/>
</dbReference>
<keyword evidence="3" id="KW-0805">Transcription regulation</keyword>
<dbReference type="InterPro" id="IPR058031">
    <property type="entry name" value="AAA_lid_NorR"/>
</dbReference>
<feature type="domain" description="Sigma-54 factor interaction" evidence="6">
    <location>
        <begin position="191"/>
        <end position="419"/>
    </location>
</feature>
<dbReference type="FunFam" id="3.40.50.300:FF:000006">
    <property type="entry name" value="DNA-binding transcriptional regulator NtrC"/>
    <property type="match status" value="1"/>
</dbReference>
<dbReference type="OrthoDB" id="9802354at2"/>
<dbReference type="RefSeq" id="WP_005007116.1">
    <property type="nucleotide sequence ID" value="NZ_HG422173.1"/>
</dbReference>
<dbReference type="InterPro" id="IPR009057">
    <property type="entry name" value="Homeodomain-like_sf"/>
</dbReference>
<dbReference type="InterPro" id="IPR003593">
    <property type="entry name" value="AAA+_ATPase"/>
</dbReference>
<dbReference type="Gene3D" id="1.10.8.60">
    <property type="match status" value="1"/>
</dbReference>
<dbReference type="SMART" id="SM00065">
    <property type="entry name" value="GAF"/>
    <property type="match status" value="1"/>
</dbReference>
<evidence type="ECO:0000256" key="4">
    <source>
        <dbReference type="ARBA" id="ARBA00023125"/>
    </source>
</evidence>
<gene>
    <name evidence="7" type="ORF">NITGR_210004</name>
</gene>
<evidence type="ECO:0000256" key="1">
    <source>
        <dbReference type="ARBA" id="ARBA00022741"/>
    </source>
</evidence>
<evidence type="ECO:0000256" key="5">
    <source>
        <dbReference type="ARBA" id="ARBA00023163"/>
    </source>
</evidence>
<dbReference type="PROSITE" id="PS50045">
    <property type="entry name" value="SIGMA54_INTERACT_4"/>
    <property type="match status" value="1"/>
</dbReference>
<dbReference type="Gene3D" id="3.30.450.40">
    <property type="match status" value="1"/>
</dbReference>
<evidence type="ECO:0000313" key="7">
    <source>
        <dbReference type="EMBL" id="CCQ90038.1"/>
    </source>
</evidence>
<dbReference type="SUPFAM" id="SSF46689">
    <property type="entry name" value="Homeodomain-like"/>
    <property type="match status" value="1"/>
</dbReference>
<organism evidence="7 8">
    <name type="scientific">Nitrospina gracilis (strain 3/211)</name>
    <dbReference type="NCBI Taxonomy" id="1266370"/>
    <lineage>
        <taxon>Bacteria</taxon>
        <taxon>Pseudomonadati</taxon>
        <taxon>Nitrospinota/Tectimicrobiota group</taxon>
        <taxon>Nitrospinota</taxon>
        <taxon>Nitrospinia</taxon>
        <taxon>Nitrospinales</taxon>
        <taxon>Nitrospinaceae</taxon>
        <taxon>Nitrospina</taxon>
    </lineage>
</organism>
<keyword evidence="1" id="KW-0547">Nucleotide-binding</keyword>
<dbReference type="AlphaFoldDB" id="M1YXM2"/>
<dbReference type="InterPro" id="IPR025944">
    <property type="entry name" value="Sigma_54_int_dom_CS"/>
</dbReference>
<dbReference type="Gene3D" id="1.10.10.60">
    <property type="entry name" value="Homeodomain-like"/>
    <property type="match status" value="1"/>
</dbReference>
<dbReference type="PRINTS" id="PR01590">
    <property type="entry name" value="HTHFIS"/>
</dbReference>
<comment type="caution">
    <text evidence="7">The sequence shown here is derived from an EMBL/GenBank/DDBJ whole genome shotgun (WGS) entry which is preliminary data.</text>
</comment>
<evidence type="ECO:0000256" key="2">
    <source>
        <dbReference type="ARBA" id="ARBA00022840"/>
    </source>
</evidence>
<proteinExistence type="predicted"/>
<sequence>MKQINQFANILTIRNISSLFKTTFEEVDALLKISLETGLDVVGCRNASLLMLNEKTGTLQFYQASGEGTDKLKMVELPLGVGIAGIVAKTGEPIISNNVRKDERWFREVSDMTDMDVQSIACFPLMLDDKVLGVVQMLDKEDDTPFNDVDHVFLDRFSRMMAMFLNFTRNNEILGEEFDRLQEKYRQRYSIVGESPPLRRAISQAERVASSKAAVLITGESGTGKELFAHLIHDRSSRQTHPFVSISCGALPASILERELFGHEKGAFTGADSRKIGLFEAADRGTLFLDEIGEMPLDMQVKLLRVIQEESFMRLGGTSQTQVDVRIVSATNRDLEKMVKEGTFRQDLYYRLNVINIELPPLRDRHEDIQDLLHYFIRKHTPEGEKPKKVPKGLVNYLQGYHWPGNIRQLENAVERAIVLEEGEELRPDSFPFESTKAPLDVEVGATLKDATDAFRRSFILNTLKSTSGNRTKAAQILDVQRSYLSRLIKELNIA</sequence>
<dbReference type="CDD" id="cd00009">
    <property type="entry name" value="AAA"/>
    <property type="match status" value="1"/>
</dbReference>
<dbReference type="InterPro" id="IPR029016">
    <property type="entry name" value="GAF-like_dom_sf"/>
</dbReference>
<dbReference type="Proteomes" id="UP000011704">
    <property type="component" value="Unassembled WGS sequence"/>
</dbReference>
<dbReference type="Pfam" id="PF13185">
    <property type="entry name" value="GAF_2"/>
    <property type="match status" value="1"/>
</dbReference>
<dbReference type="EMBL" id="CAQJ01000024">
    <property type="protein sequence ID" value="CCQ90038.1"/>
    <property type="molecule type" value="Genomic_DNA"/>
</dbReference>
<dbReference type="InterPro" id="IPR025662">
    <property type="entry name" value="Sigma_54_int_dom_ATP-bd_1"/>
</dbReference>
<name>M1YXM2_NITG3</name>
<dbReference type="InterPro" id="IPR003018">
    <property type="entry name" value="GAF"/>
</dbReference>
<dbReference type="SUPFAM" id="SSF52540">
    <property type="entry name" value="P-loop containing nucleoside triphosphate hydrolases"/>
    <property type="match status" value="1"/>
</dbReference>
<reference evidence="7 8" key="1">
    <citation type="journal article" date="2013" name="Front. Microbiol.">
        <title>The genome of Nitrospina gracilis illuminates the metabolism and evolution of the major marine nitrite oxidizer.</title>
        <authorList>
            <person name="Luecker S."/>
            <person name="Nowka B."/>
            <person name="Rattei T."/>
            <person name="Spieck E."/>
            <person name="and Daims H."/>
        </authorList>
    </citation>
    <scope>NUCLEOTIDE SEQUENCE [LARGE SCALE GENOMIC DNA]</scope>
    <source>
        <strain evidence="7 8">3/211</strain>
    </source>
</reference>